<name>X1HUP4_9ZZZZ</name>
<evidence type="ECO:0000256" key="3">
    <source>
        <dbReference type="ARBA" id="ARBA00022692"/>
    </source>
</evidence>
<organism evidence="7">
    <name type="scientific">marine sediment metagenome</name>
    <dbReference type="NCBI Taxonomy" id="412755"/>
    <lineage>
        <taxon>unclassified sequences</taxon>
        <taxon>metagenomes</taxon>
        <taxon>ecological metagenomes</taxon>
    </lineage>
</organism>
<dbReference type="GO" id="GO:0005886">
    <property type="term" value="C:plasma membrane"/>
    <property type="evidence" value="ECO:0007669"/>
    <property type="project" value="UniProtKB-SubCell"/>
</dbReference>
<dbReference type="InterPro" id="IPR002010">
    <property type="entry name" value="T3SS_IM_R"/>
</dbReference>
<keyword evidence="2" id="KW-1003">Cell membrane</keyword>
<dbReference type="Pfam" id="PF01311">
    <property type="entry name" value="Bac_export_1"/>
    <property type="match status" value="1"/>
</dbReference>
<feature type="transmembrane region" description="Helical" evidence="6">
    <location>
        <begin position="38"/>
        <end position="61"/>
    </location>
</feature>
<sequence>IFYAVSLASQLISFQMGFGMVSIMDPNTSSRVSVINQFQMVVATLLFFIVNGHHMFFEALINSYQHVGPGTIIMSQDYLKEMISISASVFVVGFKIAAPVAVILLITNAGFGVLARAVPQMNVFMVSFPLTISIGFIILGLSVPLFVTLLGNEFREINNNIFRVLKTL</sequence>
<dbReference type="PRINTS" id="PR00953">
    <property type="entry name" value="TYPE3IMRPROT"/>
</dbReference>
<evidence type="ECO:0000256" key="4">
    <source>
        <dbReference type="ARBA" id="ARBA00022989"/>
    </source>
</evidence>
<evidence type="ECO:0000256" key="1">
    <source>
        <dbReference type="ARBA" id="ARBA00004651"/>
    </source>
</evidence>
<evidence type="ECO:0008006" key="8">
    <source>
        <dbReference type="Google" id="ProtNLM"/>
    </source>
</evidence>
<evidence type="ECO:0000256" key="2">
    <source>
        <dbReference type="ARBA" id="ARBA00022475"/>
    </source>
</evidence>
<evidence type="ECO:0000256" key="5">
    <source>
        <dbReference type="ARBA" id="ARBA00023136"/>
    </source>
</evidence>
<dbReference type="PANTHER" id="PTHR30065:SF1">
    <property type="entry name" value="SURFACE PRESENTATION OF ANTIGENS PROTEIN SPAR"/>
    <property type="match status" value="1"/>
</dbReference>
<dbReference type="EMBL" id="BARU01017199">
    <property type="protein sequence ID" value="GAH57529.1"/>
    <property type="molecule type" value="Genomic_DNA"/>
</dbReference>
<protein>
    <recommendedName>
        <fullName evidence="8">Flagellar biosynthetic protein FliR</fullName>
    </recommendedName>
</protein>
<dbReference type="PANTHER" id="PTHR30065">
    <property type="entry name" value="FLAGELLAR BIOSYNTHETIC PROTEIN FLIR"/>
    <property type="match status" value="1"/>
</dbReference>
<feature type="transmembrane region" description="Helical" evidence="6">
    <location>
        <begin position="82"/>
        <end position="106"/>
    </location>
</feature>
<evidence type="ECO:0000313" key="7">
    <source>
        <dbReference type="EMBL" id="GAH57529.1"/>
    </source>
</evidence>
<keyword evidence="5 6" id="KW-0472">Membrane</keyword>
<comment type="caution">
    <text evidence="7">The sequence shown here is derived from an EMBL/GenBank/DDBJ whole genome shotgun (WGS) entry which is preliminary data.</text>
</comment>
<proteinExistence type="predicted"/>
<feature type="transmembrane region" description="Helical" evidence="6">
    <location>
        <begin position="126"/>
        <end position="150"/>
    </location>
</feature>
<keyword evidence="3 6" id="KW-0812">Transmembrane</keyword>
<keyword evidence="4 6" id="KW-1133">Transmembrane helix</keyword>
<dbReference type="GO" id="GO:0006605">
    <property type="term" value="P:protein targeting"/>
    <property type="evidence" value="ECO:0007669"/>
    <property type="project" value="InterPro"/>
</dbReference>
<reference evidence="7" key="1">
    <citation type="journal article" date="2014" name="Front. Microbiol.">
        <title>High frequency of phylogenetically diverse reductive dehalogenase-homologous genes in deep subseafloor sedimentary metagenomes.</title>
        <authorList>
            <person name="Kawai M."/>
            <person name="Futagami T."/>
            <person name="Toyoda A."/>
            <person name="Takaki Y."/>
            <person name="Nishi S."/>
            <person name="Hori S."/>
            <person name="Arai W."/>
            <person name="Tsubouchi T."/>
            <person name="Morono Y."/>
            <person name="Uchiyama I."/>
            <person name="Ito T."/>
            <person name="Fujiyama A."/>
            <person name="Inagaki F."/>
            <person name="Takami H."/>
        </authorList>
    </citation>
    <scope>NUCLEOTIDE SEQUENCE</scope>
    <source>
        <strain evidence="7">Expedition CK06-06</strain>
    </source>
</reference>
<accession>X1HUP4</accession>
<gene>
    <name evidence="7" type="ORF">S03H2_28547</name>
</gene>
<evidence type="ECO:0000256" key="6">
    <source>
        <dbReference type="SAM" id="Phobius"/>
    </source>
</evidence>
<dbReference type="AlphaFoldDB" id="X1HUP4"/>
<feature type="non-terminal residue" evidence="7">
    <location>
        <position position="1"/>
    </location>
</feature>
<comment type="subcellular location">
    <subcellularLocation>
        <location evidence="1">Cell membrane</location>
        <topology evidence="1">Multi-pass membrane protein</topology>
    </subcellularLocation>
</comment>